<feature type="region of interest" description="Disordered" evidence="1">
    <location>
        <begin position="1"/>
        <end position="22"/>
    </location>
</feature>
<sequence>MERAQIPEKSVERSGSNSTARTSCVSSWIACDPRSGSCSGVEHSMRTRAVTGVVVPGVCDNATKEIVI</sequence>
<feature type="compositionally biased region" description="Polar residues" evidence="1">
    <location>
        <begin position="13"/>
        <end position="22"/>
    </location>
</feature>
<feature type="compositionally biased region" description="Basic and acidic residues" evidence="1">
    <location>
        <begin position="1"/>
        <end position="12"/>
    </location>
</feature>
<organism evidence="2 3">
    <name type="scientific">Lasius platythorax</name>
    <dbReference type="NCBI Taxonomy" id="488582"/>
    <lineage>
        <taxon>Eukaryota</taxon>
        <taxon>Metazoa</taxon>
        <taxon>Ecdysozoa</taxon>
        <taxon>Arthropoda</taxon>
        <taxon>Hexapoda</taxon>
        <taxon>Insecta</taxon>
        <taxon>Pterygota</taxon>
        <taxon>Neoptera</taxon>
        <taxon>Endopterygota</taxon>
        <taxon>Hymenoptera</taxon>
        <taxon>Apocrita</taxon>
        <taxon>Aculeata</taxon>
        <taxon>Formicoidea</taxon>
        <taxon>Formicidae</taxon>
        <taxon>Formicinae</taxon>
        <taxon>Lasius</taxon>
        <taxon>Lasius</taxon>
    </lineage>
</organism>
<name>A0AAV2MY93_9HYME</name>
<gene>
    <name evidence="2" type="ORF">LPLAT_LOCUS5611</name>
</gene>
<proteinExistence type="predicted"/>
<dbReference type="Proteomes" id="UP001497644">
    <property type="component" value="Unassembled WGS sequence"/>
</dbReference>
<dbReference type="AlphaFoldDB" id="A0AAV2MY93"/>
<comment type="caution">
    <text evidence="2">The sequence shown here is derived from an EMBL/GenBank/DDBJ whole genome shotgun (WGS) entry which is preliminary data.</text>
</comment>
<reference evidence="2" key="1">
    <citation type="submission" date="2024-04" db="EMBL/GenBank/DDBJ databases">
        <authorList>
            <consortium name="Molecular Ecology Group"/>
        </authorList>
    </citation>
    <scope>NUCLEOTIDE SEQUENCE</scope>
</reference>
<protein>
    <submittedName>
        <fullName evidence="2">Uncharacterized protein</fullName>
    </submittedName>
</protein>
<evidence type="ECO:0000313" key="3">
    <source>
        <dbReference type="Proteomes" id="UP001497644"/>
    </source>
</evidence>
<dbReference type="EMBL" id="CAXIPU020000464">
    <property type="protein sequence ID" value="CAL1672207.1"/>
    <property type="molecule type" value="Genomic_DNA"/>
</dbReference>
<evidence type="ECO:0000313" key="2">
    <source>
        <dbReference type="EMBL" id="CAL1672207.1"/>
    </source>
</evidence>
<accession>A0AAV2MY93</accession>
<keyword evidence="3" id="KW-1185">Reference proteome</keyword>
<evidence type="ECO:0000256" key="1">
    <source>
        <dbReference type="SAM" id="MobiDB-lite"/>
    </source>
</evidence>